<name>B3EJN2_CHLPB</name>
<dbReference type="KEGG" id="cpb:Cphamn1_1475"/>
<dbReference type="HOGENOM" id="CLU_065973_0_0_10"/>
<evidence type="ECO:0000313" key="1">
    <source>
        <dbReference type="EMBL" id="ACE04401.1"/>
    </source>
</evidence>
<accession>B3EJN2</accession>
<dbReference type="STRING" id="331678.Cphamn1_1475"/>
<proteinExistence type="predicted"/>
<dbReference type="eggNOG" id="COG2849">
    <property type="taxonomic scope" value="Bacteria"/>
</dbReference>
<protein>
    <submittedName>
        <fullName evidence="1">Uncharacterized protein</fullName>
    </submittedName>
</protein>
<organism evidence="1">
    <name type="scientific">Chlorobium phaeobacteroides (strain BS1)</name>
    <dbReference type="NCBI Taxonomy" id="331678"/>
    <lineage>
        <taxon>Bacteria</taxon>
        <taxon>Pseudomonadati</taxon>
        <taxon>Chlorobiota</taxon>
        <taxon>Chlorobiia</taxon>
        <taxon>Chlorobiales</taxon>
        <taxon>Chlorobiaceae</taxon>
        <taxon>Chlorobium/Pelodictyon group</taxon>
        <taxon>Chlorobium</taxon>
    </lineage>
</organism>
<sequence>METALLKALNHSTMNFVETPFGKLNGVEFHTLFSNRKMDGCNISEANILHTPYGNLVPQYETEDMGRRARKPVYFHKNGALKSIPLQEQTTVTTPAGEIPAELITFYESGALKRIFPLDGKLSGFWSWKNEMALARESIIDTPVARISAKIIAIQFYESGATRSITFWPGQSASITTDHGKHEARTGIAFYENGKIRSYEPLRKTTVPTPIGKMIAYDNEPNGIHGDLNSLQFDREGIVSSLSTIDNEVEVIYPDGSSRLFTPGVKNNVCGDERKVSVPMKIRFENNSVFLNESGPFDRDSHRFVIKEHRKNTEKPSYACTG</sequence>
<dbReference type="EMBL" id="CP001101">
    <property type="protein sequence ID" value="ACE04401.1"/>
    <property type="molecule type" value="Genomic_DNA"/>
</dbReference>
<gene>
    <name evidence="1" type="ordered locus">Cphamn1_1475</name>
</gene>
<reference evidence="1" key="1">
    <citation type="submission" date="2008-06" db="EMBL/GenBank/DDBJ databases">
        <title>Complete sequence of Chlorobium phaeobacteroides BS1.</title>
        <authorList>
            <consortium name="US DOE Joint Genome Institute"/>
            <person name="Lucas S."/>
            <person name="Copeland A."/>
            <person name="Lapidus A."/>
            <person name="Glavina del Rio T."/>
            <person name="Dalin E."/>
            <person name="Tice H."/>
            <person name="Bruce D."/>
            <person name="Goodwin L."/>
            <person name="Pitluck S."/>
            <person name="Schmutz J."/>
            <person name="Larimer F."/>
            <person name="Land M."/>
            <person name="Hauser L."/>
            <person name="Kyrpides N."/>
            <person name="Ovchinnikova G."/>
            <person name="Li T."/>
            <person name="Liu Z."/>
            <person name="Zhao F."/>
            <person name="Overmann J."/>
            <person name="Bryant D.A."/>
            <person name="Richardson P."/>
        </authorList>
    </citation>
    <scope>NUCLEOTIDE SEQUENCE [LARGE SCALE GENOMIC DNA]</scope>
    <source>
        <strain evidence="1">BS1</strain>
    </source>
</reference>
<dbReference type="AlphaFoldDB" id="B3EJN2"/>